<feature type="transmembrane region" description="Helical" evidence="1">
    <location>
        <begin position="63"/>
        <end position="87"/>
    </location>
</feature>
<organism evidence="2 3">
    <name type="scientific">Neorhodopirellula pilleata</name>
    <dbReference type="NCBI Taxonomy" id="2714738"/>
    <lineage>
        <taxon>Bacteria</taxon>
        <taxon>Pseudomonadati</taxon>
        <taxon>Planctomycetota</taxon>
        <taxon>Planctomycetia</taxon>
        <taxon>Pirellulales</taxon>
        <taxon>Pirellulaceae</taxon>
        <taxon>Neorhodopirellula</taxon>
    </lineage>
</organism>
<accession>A0A5C6AW61</accession>
<comment type="caution">
    <text evidence="2">The sequence shown here is derived from an EMBL/GenBank/DDBJ whole genome shotgun (WGS) entry which is preliminary data.</text>
</comment>
<evidence type="ECO:0000313" key="2">
    <source>
        <dbReference type="EMBL" id="TWU03858.1"/>
    </source>
</evidence>
<name>A0A5C6AW61_9BACT</name>
<keyword evidence="1" id="KW-1133">Transmembrane helix</keyword>
<dbReference type="EMBL" id="SJPM01000001">
    <property type="protein sequence ID" value="TWU03858.1"/>
    <property type="molecule type" value="Genomic_DNA"/>
</dbReference>
<dbReference type="RefSeq" id="WP_146576291.1">
    <property type="nucleotide sequence ID" value="NZ_SJPM01000001.1"/>
</dbReference>
<keyword evidence="1" id="KW-0812">Transmembrane</keyword>
<dbReference type="OrthoDB" id="291330at2"/>
<sequence length="152" mass="16184">MSTGYQTNVKNRVDEYDAPESRSLSDLIKELRDESVALAREEVALAKTEISEKASAVGRNTGLLIAGSAIAHLGLIFLLLAASYGLYVAIGLAGLPVHALWIAPLIVGVVVGGIGLAMFSSAKQALANISPVPQRTKESLKEDKQWLQAKTR</sequence>
<reference evidence="2 3" key="1">
    <citation type="submission" date="2019-02" db="EMBL/GenBank/DDBJ databases">
        <title>Deep-cultivation of Planctomycetes and their phenomic and genomic characterization uncovers novel biology.</title>
        <authorList>
            <person name="Wiegand S."/>
            <person name="Jogler M."/>
            <person name="Boedeker C."/>
            <person name="Pinto D."/>
            <person name="Vollmers J."/>
            <person name="Rivas-Marin E."/>
            <person name="Kohn T."/>
            <person name="Peeters S.H."/>
            <person name="Heuer A."/>
            <person name="Rast P."/>
            <person name="Oberbeckmann S."/>
            <person name="Bunk B."/>
            <person name="Jeske O."/>
            <person name="Meyerdierks A."/>
            <person name="Storesund J.E."/>
            <person name="Kallscheuer N."/>
            <person name="Luecker S."/>
            <person name="Lage O.M."/>
            <person name="Pohl T."/>
            <person name="Merkel B.J."/>
            <person name="Hornburger P."/>
            <person name="Mueller R.-W."/>
            <person name="Bruemmer F."/>
            <person name="Labrenz M."/>
            <person name="Spormann A.M."/>
            <person name="Op Den Camp H."/>
            <person name="Overmann J."/>
            <person name="Amann R."/>
            <person name="Jetten M.S.M."/>
            <person name="Mascher T."/>
            <person name="Medema M.H."/>
            <person name="Devos D.P."/>
            <person name="Kaster A.-K."/>
            <person name="Ovreas L."/>
            <person name="Rohde M."/>
            <person name="Galperin M.Y."/>
            <person name="Jogler C."/>
        </authorList>
    </citation>
    <scope>NUCLEOTIDE SEQUENCE [LARGE SCALE GENOMIC DNA]</scope>
    <source>
        <strain evidence="2 3">Pla100</strain>
    </source>
</reference>
<evidence type="ECO:0000313" key="3">
    <source>
        <dbReference type="Proteomes" id="UP000316213"/>
    </source>
</evidence>
<dbReference type="Proteomes" id="UP000316213">
    <property type="component" value="Unassembled WGS sequence"/>
</dbReference>
<proteinExistence type="predicted"/>
<dbReference type="Pfam" id="PF07332">
    <property type="entry name" value="Phage_holin_3_6"/>
    <property type="match status" value="1"/>
</dbReference>
<evidence type="ECO:0008006" key="4">
    <source>
        <dbReference type="Google" id="ProtNLM"/>
    </source>
</evidence>
<protein>
    <recommendedName>
        <fullName evidence="4">Phage holin family protein</fullName>
    </recommendedName>
</protein>
<feature type="transmembrane region" description="Helical" evidence="1">
    <location>
        <begin position="99"/>
        <end position="119"/>
    </location>
</feature>
<evidence type="ECO:0000256" key="1">
    <source>
        <dbReference type="SAM" id="Phobius"/>
    </source>
</evidence>
<keyword evidence="3" id="KW-1185">Reference proteome</keyword>
<dbReference type="AlphaFoldDB" id="A0A5C6AW61"/>
<gene>
    <name evidence="2" type="ORF">Pla100_07930</name>
</gene>
<keyword evidence="1" id="KW-0472">Membrane</keyword>
<dbReference type="InterPro" id="IPR009937">
    <property type="entry name" value="Phage_holin_3_6"/>
</dbReference>